<organism evidence="5 6">
    <name type="scientific">Roseicella aquatilis</name>
    <dbReference type="NCBI Taxonomy" id="2527868"/>
    <lineage>
        <taxon>Bacteria</taxon>
        <taxon>Pseudomonadati</taxon>
        <taxon>Pseudomonadota</taxon>
        <taxon>Alphaproteobacteria</taxon>
        <taxon>Acetobacterales</taxon>
        <taxon>Roseomonadaceae</taxon>
        <taxon>Roseicella</taxon>
    </lineage>
</organism>
<keyword evidence="6" id="KW-1185">Reference proteome</keyword>
<comment type="subcellular location">
    <subcellularLocation>
        <location evidence="1 4">Bacterial flagellum basal body</location>
    </subcellularLocation>
</comment>
<dbReference type="OrthoDB" id="8481852at2"/>
<keyword evidence="3 4" id="KW-0975">Bacterial flagellum</keyword>
<evidence type="ECO:0000313" key="6">
    <source>
        <dbReference type="Proteomes" id="UP000295023"/>
    </source>
</evidence>
<keyword evidence="5" id="KW-0282">Flagellum</keyword>
<accession>A0A4R4D3Q4</accession>
<dbReference type="PRINTS" id="PR01006">
    <property type="entry name" value="FLGHOOKFLIE"/>
</dbReference>
<dbReference type="GO" id="GO:0009425">
    <property type="term" value="C:bacterial-type flagellum basal body"/>
    <property type="evidence" value="ECO:0007669"/>
    <property type="project" value="UniProtKB-SubCell"/>
</dbReference>
<evidence type="ECO:0000256" key="2">
    <source>
        <dbReference type="ARBA" id="ARBA00009272"/>
    </source>
</evidence>
<dbReference type="GO" id="GO:0003774">
    <property type="term" value="F:cytoskeletal motor activity"/>
    <property type="evidence" value="ECO:0007669"/>
    <property type="project" value="InterPro"/>
</dbReference>
<keyword evidence="5" id="KW-0969">Cilium</keyword>
<keyword evidence="5" id="KW-0966">Cell projection</keyword>
<evidence type="ECO:0000256" key="4">
    <source>
        <dbReference type="HAMAP-Rule" id="MF_00724"/>
    </source>
</evidence>
<dbReference type="GO" id="GO:0005198">
    <property type="term" value="F:structural molecule activity"/>
    <property type="evidence" value="ECO:0007669"/>
    <property type="project" value="InterPro"/>
</dbReference>
<comment type="similarity">
    <text evidence="2 4">Belongs to the FliE family.</text>
</comment>
<dbReference type="EMBL" id="SKBM01000037">
    <property type="protein sequence ID" value="TCZ53684.1"/>
    <property type="molecule type" value="Genomic_DNA"/>
</dbReference>
<dbReference type="Proteomes" id="UP000295023">
    <property type="component" value="Unassembled WGS sequence"/>
</dbReference>
<name>A0A4R4D3Q4_9PROT</name>
<gene>
    <name evidence="4" type="primary">fliE</name>
    <name evidence="5" type="ORF">EXY23_24425</name>
</gene>
<evidence type="ECO:0000256" key="3">
    <source>
        <dbReference type="ARBA" id="ARBA00023143"/>
    </source>
</evidence>
<comment type="caution">
    <text evidence="5">The sequence shown here is derived from an EMBL/GenBank/DDBJ whole genome shotgun (WGS) entry which is preliminary data.</text>
</comment>
<dbReference type="Pfam" id="PF02049">
    <property type="entry name" value="FliE"/>
    <property type="match status" value="1"/>
</dbReference>
<evidence type="ECO:0000313" key="5">
    <source>
        <dbReference type="EMBL" id="TCZ53684.1"/>
    </source>
</evidence>
<protein>
    <recommendedName>
        <fullName evidence="4">Flagellar hook-basal body complex protein FliE</fullName>
    </recommendedName>
</protein>
<proteinExistence type="inferred from homology"/>
<dbReference type="GO" id="GO:0071973">
    <property type="term" value="P:bacterial-type flagellum-dependent cell motility"/>
    <property type="evidence" value="ECO:0007669"/>
    <property type="project" value="InterPro"/>
</dbReference>
<dbReference type="PANTHER" id="PTHR34653:SF1">
    <property type="entry name" value="FLAGELLAR HOOK-BASAL BODY COMPLEX PROTEIN FLIE"/>
    <property type="match status" value="1"/>
</dbReference>
<reference evidence="5 6" key="1">
    <citation type="submission" date="2019-03" db="EMBL/GenBank/DDBJ databases">
        <title>Paracraurococcus aquatilis NE82 genome sequence.</title>
        <authorList>
            <person name="Zhao Y."/>
            <person name="Du Z."/>
        </authorList>
    </citation>
    <scope>NUCLEOTIDE SEQUENCE [LARGE SCALE GENOMIC DNA]</scope>
    <source>
        <strain evidence="5 6">NE82</strain>
    </source>
</reference>
<dbReference type="HAMAP" id="MF_00724">
    <property type="entry name" value="FliE"/>
    <property type="match status" value="1"/>
</dbReference>
<sequence>MQPASFAPAAAPTGAASAPRSFGDLVSRAMEEAVQQTRAADTVSTQALAGQAGTTEVVLAVSKAEMALQTAVVLRDRVVAAYQDIMRMPI</sequence>
<dbReference type="AlphaFoldDB" id="A0A4R4D3Q4"/>
<dbReference type="InterPro" id="IPR001624">
    <property type="entry name" value="FliE"/>
</dbReference>
<dbReference type="PANTHER" id="PTHR34653">
    <property type="match status" value="1"/>
</dbReference>
<evidence type="ECO:0000256" key="1">
    <source>
        <dbReference type="ARBA" id="ARBA00004117"/>
    </source>
</evidence>